<gene>
    <name evidence="2" type="ORF">JAZ04_05150</name>
</gene>
<evidence type="ECO:0000256" key="1">
    <source>
        <dbReference type="SAM" id="SignalP"/>
    </source>
</evidence>
<evidence type="ECO:0000313" key="2">
    <source>
        <dbReference type="EMBL" id="MCG7938232.1"/>
    </source>
</evidence>
<dbReference type="InterPro" id="IPR013783">
    <property type="entry name" value="Ig-like_fold"/>
</dbReference>
<dbReference type="Proteomes" id="UP000886687">
    <property type="component" value="Unassembled WGS sequence"/>
</dbReference>
<dbReference type="EMBL" id="JAEPDI010000002">
    <property type="protein sequence ID" value="MCG7938232.1"/>
    <property type="molecule type" value="Genomic_DNA"/>
</dbReference>
<evidence type="ECO:0008006" key="4">
    <source>
        <dbReference type="Google" id="ProtNLM"/>
    </source>
</evidence>
<dbReference type="SUPFAM" id="SSF49265">
    <property type="entry name" value="Fibronectin type III"/>
    <property type="match status" value="1"/>
</dbReference>
<feature type="chain" id="PRO_5038594391" description="Fibronectin type-III domain-containing protein" evidence="1">
    <location>
        <begin position="19"/>
        <end position="134"/>
    </location>
</feature>
<comment type="caution">
    <text evidence="2">The sequence shown here is derived from an EMBL/GenBank/DDBJ whole genome shotgun (WGS) entry which is preliminary data.</text>
</comment>
<sequence>MRMNHALHILFLSILLGACGGGGGGGNDTGDNTEPGDDDNNNDINILSVALDWTPPTSREDDSYLDLSEIKGYRVFYGESESDMQLLADTGSSDYTDNIIQVPEAGEYYFGVKVYDMDELESVMSNLKRINVQN</sequence>
<dbReference type="AlphaFoldDB" id="A0A9E4K238"/>
<dbReference type="PROSITE" id="PS51257">
    <property type="entry name" value="PROKAR_LIPOPROTEIN"/>
    <property type="match status" value="1"/>
</dbReference>
<organism evidence="2 3">
    <name type="scientific">Candidatus Thiodiazotropha lotti</name>
    <dbReference type="NCBI Taxonomy" id="2792787"/>
    <lineage>
        <taxon>Bacteria</taxon>
        <taxon>Pseudomonadati</taxon>
        <taxon>Pseudomonadota</taxon>
        <taxon>Gammaproteobacteria</taxon>
        <taxon>Chromatiales</taxon>
        <taxon>Sedimenticolaceae</taxon>
        <taxon>Candidatus Thiodiazotropha</taxon>
    </lineage>
</organism>
<evidence type="ECO:0000313" key="3">
    <source>
        <dbReference type="Proteomes" id="UP000886687"/>
    </source>
</evidence>
<proteinExistence type="predicted"/>
<accession>A0A9E4K238</accession>
<name>A0A9E4K238_9GAMM</name>
<keyword evidence="1" id="KW-0732">Signal</keyword>
<dbReference type="Gene3D" id="2.60.40.10">
    <property type="entry name" value="Immunoglobulins"/>
    <property type="match status" value="1"/>
</dbReference>
<dbReference type="InterPro" id="IPR036116">
    <property type="entry name" value="FN3_sf"/>
</dbReference>
<feature type="signal peptide" evidence="1">
    <location>
        <begin position="1"/>
        <end position="18"/>
    </location>
</feature>
<protein>
    <recommendedName>
        <fullName evidence="4">Fibronectin type-III domain-containing protein</fullName>
    </recommendedName>
</protein>
<reference evidence="2" key="1">
    <citation type="journal article" date="2021" name="Proc. Natl. Acad. Sci. U.S.A.">
        <title>Global biogeography of chemosynthetic symbionts reveals both localized and globally distributed symbiont groups. .</title>
        <authorList>
            <person name="Osvatic J.T."/>
            <person name="Wilkins L.G.E."/>
            <person name="Leibrecht L."/>
            <person name="Leray M."/>
            <person name="Zauner S."/>
            <person name="Polzin J."/>
            <person name="Camacho Y."/>
            <person name="Gros O."/>
            <person name="van Gils J.A."/>
            <person name="Eisen J.A."/>
            <person name="Petersen J.M."/>
            <person name="Yuen B."/>
        </authorList>
    </citation>
    <scope>NUCLEOTIDE SEQUENCE</scope>
    <source>
        <strain evidence="2">MAGL173</strain>
    </source>
</reference>